<evidence type="ECO:0000256" key="1">
    <source>
        <dbReference type="SAM" id="Phobius"/>
    </source>
</evidence>
<gene>
    <name evidence="2" type="ORF">CUNI_LOCUS16095</name>
</gene>
<dbReference type="Proteomes" id="UP000678393">
    <property type="component" value="Unassembled WGS sequence"/>
</dbReference>
<dbReference type="AlphaFoldDB" id="A0A8S3ZLZ0"/>
<evidence type="ECO:0000313" key="3">
    <source>
        <dbReference type="Proteomes" id="UP000678393"/>
    </source>
</evidence>
<feature type="transmembrane region" description="Helical" evidence="1">
    <location>
        <begin position="6"/>
        <end position="31"/>
    </location>
</feature>
<name>A0A8S3ZLZ0_9EUPU</name>
<keyword evidence="1" id="KW-0812">Transmembrane</keyword>
<organism evidence="2 3">
    <name type="scientific">Candidula unifasciata</name>
    <dbReference type="NCBI Taxonomy" id="100452"/>
    <lineage>
        <taxon>Eukaryota</taxon>
        <taxon>Metazoa</taxon>
        <taxon>Spiralia</taxon>
        <taxon>Lophotrochozoa</taxon>
        <taxon>Mollusca</taxon>
        <taxon>Gastropoda</taxon>
        <taxon>Heterobranchia</taxon>
        <taxon>Euthyneura</taxon>
        <taxon>Panpulmonata</taxon>
        <taxon>Eupulmonata</taxon>
        <taxon>Stylommatophora</taxon>
        <taxon>Helicina</taxon>
        <taxon>Helicoidea</taxon>
        <taxon>Geomitridae</taxon>
        <taxon>Candidula</taxon>
    </lineage>
</organism>
<keyword evidence="1" id="KW-0472">Membrane</keyword>
<protein>
    <submittedName>
        <fullName evidence="2">Uncharacterized protein</fullName>
    </submittedName>
</protein>
<keyword evidence="3" id="KW-1185">Reference proteome</keyword>
<accession>A0A8S3ZLZ0</accession>
<sequence>MDDPYAAFIALAAIIILLCIVGIIVIIFTYSRYMKFLSQYRIHMNTFDNPDFQEPPNFMREYETQSLNMYVPPDEAIADMGEVKMTFDEGGMEHFTHTGHDPRVAAVVNPIYQGEKEQHLEHASPGRADGATNL</sequence>
<proteinExistence type="predicted"/>
<comment type="caution">
    <text evidence="2">The sequence shown here is derived from an EMBL/GenBank/DDBJ whole genome shotgun (WGS) entry which is preliminary data.</text>
</comment>
<evidence type="ECO:0000313" key="2">
    <source>
        <dbReference type="EMBL" id="CAG5130537.1"/>
    </source>
</evidence>
<keyword evidence="1" id="KW-1133">Transmembrane helix</keyword>
<reference evidence="2" key="1">
    <citation type="submission" date="2021-04" db="EMBL/GenBank/DDBJ databases">
        <authorList>
            <consortium name="Molecular Ecology Group"/>
        </authorList>
    </citation>
    <scope>NUCLEOTIDE SEQUENCE</scope>
</reference>
<dbReference type="OrthoDB" id="6156217at2759"/>
<dbReference type="EMBL" id="CAJHNH020004090">
    <property type="protein sequence ID" value="CAG5130537.1"/>
    <property type="molecule type" value="Genomic_DNA"/>
</dbReference>